<proteinExistence type="predicted"/>
<organism evidence="2 3">
    <name type="scientific">Pseudohalioglobus lutimaris</name>
    <dbReference type="NCBI Taxonomy" id="1737061"/>
    <lineage>
        <taxon>Bacteria</taxon>
        <taxon>Pseudomonadati</taxon>
        <taxon>Pseudomonadota</taxon>
        <taxon>Gammaproteobacteria</taxon>
        <taxon>Cellvibrionales</taxon>
        <taxon>Halieaceae</taxon>
        <taxon>Pseudohalioglobus</taxon>
    </lineage>
</organism>
<dbReference type="EMBL" id="PKUS01000011">
    <property type="protein sequence ID" value="PLW68825.1"/>
    <property type="molecule type" value="Genomic_DNA"/>
</dbReference>
<dbReference type="OrthoDB" id="9774685at2"/>
<dbReference type="InterPro" id="IPR025948">
    <property type="entry name" value="HTH-like_dom"/>
</dbReference>
<evidence type="ECO:0000313" key="3">
    <source>
        <dbReference type="Proteomes" id="UP000235005"/>
    </source>
</evidence>
<dbReference type="PANTHER" id="PTHR47515">
    <property type="entry name" value="LOW CALCIUM RESPONSE LOCUS PROTEIN T"/>
    <property type="match status" value="1"/>
</dbReference>
<dbReference type="AlphaFoldDB" id="A0A2N5X2X2"/>
<keyword evidence="3" id="KW-1185">Reference proteome</keyword>
<dbReference type="Pfam" id="PF13276">
    <property type="entry name" value="HTH_21"/>
    <property type="match status" value="1"/>
</dbReference>
<name>A0A2N5X2X2_9GAMM</name>
<dbReference type="PANTHER" id="PTHR47515:SF1">
    <property type="entry name" value="BLR2054 PROTEIN"/>
    <property type="match status" value="1"/>
</dbReference>
<comment type="caution">
    <text evidence="2">The sequence shown here is derived from an EMBL/GenBank/DDBJ whole genome shotgun (WGS) entry which is preliminary data.</text>
</comment>
<reference evidence="2 3" key="1">
    <citation type="submission" date="2018-01" db="EMBL/GenBank/DDBJ databases">
        <title>The draft genome sequence of Halioglobus lutimaris HF004.</title>
        <authorList>
            <person name="Du Z.-J."/>
            <person name="Shi M.-J."/>
        </authorList>
    </citation>
    <scope>NUCLEOTIDE SEQUENCE [LARGE SCALE GENOMIC DNA]</scope>
    <source>
        <strain evidence="2 3">HF004</strain>
    </source>
</reference>
<evidence type="ECO:0000259" key="1">
    <source>
        <dbReference type="Pfam" id="PF13276"/>
    </source>
</evidence>
<accession>A0A2N5X2X2</accession>
<protein>
    <recommendedName>
        <fullName evidence="1">HTH-like domain-containing protein</fullName>
    </recommendedName>
</protein>
<dbReference type="Proteomes" id="UP000235005">
    <property type="component" value="Unassembled WGS sequence"/>
</dbReference>
<gene>
    <name evidence="2" type="ORF">C0039_10650</name>
</gene>
<evidence type="ECO:0000313" key="2">
    <source>
        <dbReference type="EMBL" id="PLW68825.1"/>
    </source>
</evidence>
<feature type="domain" description="HTH-like" evidence="1">
    <location>
        <begin position="3"/>
        <end position="43"/>
    </location>
</feature>
<sequence>MRDIAHARVRHGHKRIQIVLRREGIHVNHKRVYRLHCEEGLQLSKNAPVGTLAPLTENRCRHEKPVSLTRPGA</sequence>